<feature type="domain" description="Protein kinase" evidence="38">
    <location>
        <begin position="597"/>
        <end position="959"/>
    </location>
</feature>
<feature type="binding site" evidence="30">
    <location>
        <position position="828"/>
    </location>
    <ligand>
        <name>Mg(2+)</name>
        <dbReference type="ChEBI" id="CHEBI:18420"/>
    </ligand>
</feature>
<dbReference type="FunFam" id="2.60.40.10:FF:000572">
    <property type="entry name" value="Platelet-derived growth factor receptor beta"/>
    <property type="match status" value="1"/>
</dbReference>
<dbReference type="Gene3D" id="3.30.200.20">
    <property type="entry name" value="Phosphorylase Kinase, domain 1"/>
    <property type="match status" value="1"/>
</dbReference>
<evidence type="ECO:0000256" key="36">
    <source>
        <dbReference type="SAM" id="Phobius"/>
    </source>
</evidence>
<feature type="binding site" evidence="29">
    <location>
        <position position="827"/>
    </location>
    <ligand>
        <name>ATP</name>
        <dbReference type="ChEBI" id="CHEBI:30616"/>
    </ligand>
</feature>
<name>A0A1U7TN43_CARSF</name>
<dbReference type="STRING" id="1868482.ENSTSYP00000029080"/>
<dbReference type="Proteomes" id="UP000189704">
    <property type="component" value="Unplaced"/>
</dbReference>
<keyword evidence="23 34" id="KW-0393">Immunoglobulin domain</keyword>
<evidence type="ECO:0000256" key="29">
    <source>
        <dbReference type="PIRSR" id="PIRSR000615-2"/>
    </source>
</evidence>
<evidence type="ECO:0000256" key="8">
    <source>
        <dbReference type="ARBA" id="ARBA00022679"/>
    </source>
</evidence>
<dbReference type="InterPro" id="IPR001824">
    <property type="entry name" value="Tyr_kinase_rcpt_3_CS"/>
</dbReference>
<dbReference type="GO" id="GO:0060326">
    <property type="term" value="P:cell chemotaxis"/>
    <property type="evidence" value="ECO:0007669"/>
    <property type="project" value="Ensembl"/>
</dbReference>
<dbReference type="PIRSF" id="PIRSF500948">
    <property type="entry name" value="Beta-PDGF_receptor"/>
    <property type="match status" value="1"/>
</dbReference>
<keyword evidence="15" id="KW-0832">Ubl conjugation</keyword>
<dbReference type="GO" id="GO:0005794">
    <property type="term" value="C:Golgi apparatus"/>
    <property type="evidence" value="ECO:0007669"/>
    <property type="project" value="Ensembl"/>
</dbReference>
<dbReference type="OMA" id="WPEDQEF"/>
<dbReference type="Pfam" id="PF25305">
    <property type="entry name" value="Ig_PDGFR_d4"/>
    <property type="match status" value="1"/>
</dbReference>
<feature type="site" description="Important for interaction with phosphotyrosine-binding proteins" evidence="31">
    <location>
        <position position="967"/>
    </location>
</feature>
<dbReference type="InterPro" id="IPR020635">
    <property type="entry name" value="Tyr_kinase_cat_dom"/>
</dbReference>
<feature type="active site" description="Proton acceptor" evidence="28">
    <location>
        <position position="823"/>
    </location>
</feature>
<evidence type="ECO:0000256" key="32">
    <source>
        <dbReference type="PIRSR" id="PIRSR500948-2"/>
    </source>
</evidence>
<dbReference type="GO" id="GO:0031410">
    <property type="term" value="C:cytoplasmic vesicle"/>
    <property type="evidence" value="ECO:0007669"/>
    <property type="project" value="UniProtKB-SubCell"/>
</dbReference>
<feature type="binding site" evidence="32">
    <location>
        <begin position="603"/>
        <end position="611"/>
    </location>
    <ligand>
        <name>ATP</name>
        <dbReference type="ChEBI" id="CHEBI:30616"/>
    </ligand>
</feature>
<keyword evidence="17 27" id="KW-0472">Membrane</keyword>
<comment type="subcellular location">
    <subcellularLocation>
        <location evidence="27">Cell membrane</location>
        <topology evidence="27">Single-pass type I membrane protein</topology>
    </subcellularLocation>
    <subcellularLocation>
        <location evidence="1 27">Cytoplasmic vesicle</location>
    </subcellularLocation>
    <subcellularLocation>
        <location evidence="27">Lysosome lumen</location>
    </subcellularLocation>
    <subcellularLocation>
        <location evidence="34">Membrane</location>
        <topology evidence="34">Single-pass type I membrane protein</topology>
    </subcellularLocation>
</comment>
<dbReference type="GO" id="GO:0014911">
    <property type="term" value="P:positive regulation of smooth muscle cell migration"/>
    <property type="evidence" value="ECO:0007669"/>
    <property type="project" value="Ensembl"/>
</dbReference>
<evidence type="ECO:0000313" key="40">
    <source>
        <dbReference type="Proteomes" id="UP000189704"/>
    </source>
</evidence>
<dbReference type="GO" id="GO:0019901">
    <property type="term" value="F:protein kinase binding"/>
    <property type="evidence" value="ECO:0007669"/>
    <property type="project" value="Ensembl"/>
</dbReference>
<evidence type="ECO:0000256" key="20">
    <source>
        <dbReference type="ARBA" id="ARBA00023170"/>
    </source>
</evidence>
<dbReference type="InterPro" id="IPR013151">
    <property type="entry name" value="Immunoglobulin_dom"/>
</dbReference>
<evidence type="ECO:0000256" key="25">
    <source>
        <dbReference type="ARBA" id="ARBA00051243"/>
    </source>
</evidence>
<keyword evidence="8 27" id="KW-0808">Transferase</keyword>
<dbReference type="AlphaFoldDB" id="A0A1U7TN43"/>
<dbReference type="SMART" id="SM00408">
    <property type="entry name" value="IGc2"/>
    <property type="match status" value="3"/>
</dbReference>
<keyword evidence="4 27" id="KW-0217">Developmental protein</keyword>
<dbReference type="InterPro" id="IPR027288">
    <property type="entry name" value="PGFRB"/>
</dbReference>
<dbReference type="RefSeq" id="XP_008059240.1">
    <property type="nucleotide sequence ID" value="XM_008061049.2"/>
</dbReference>
<keyword evidence="16 36" id="KW-1133">Transmembrane helix</keyword>
<comment type="catalytic activity">
    <reaction evidence="25 27">
        <text>L-tyrosyl-[protein] + ATP = O-phospho-L-tyrosyl-[protein] + ADP + H(+)</text>
        <dbReference type="Rhea" id="RHEA:10596"/>
        <dbReference type="Rhea" id="RHEA-COMP:10136"/>
        <dbReference type="Rhea" id="RHEA-COMP:20101"/>
        <dbReference type="ChEBI" id="CHEBI:15378"/>
        <dbReference type="ChEBI" id="CHEBI:30616"/>
        <dbReference type="ChEBI" id="CHEBI:46858"/>
        <dbReference type="ChEBI" id="CHEBI:61978"/>
        <dbReference type="ChEBI" id="CHEBI:456216"/>
        <dbReference type="EC" id="2.7.10.1"/>
    </reaction>
</comment>
<dbReference type="GO" id="GO:0038091">
    <property type="term" value="P:positive regulation of cell proliferation by VEGF-activated platelet derived growth factor receptor signaling pathway"/>
    <property type="evidence" value="ECO:0007669"/>
    <property type="project" value="Ensembl"/>
</dbReference>
<evidence type="ECO:0000256" key="30">
    <source>
        <dbReference type="PIRSR" id="PIRSR000615-3"/>
    </source>
</evidence>
<dbReference type="GO" id="GO:0046872">
    <property type="term" value="F:metal ion binding"/>
    <property type="evidence" value="ECO:0007669"/>
    <property type="project" value="UniProtKB-KW"/>
</dbReference>
<feature type="transmembrane region" description="Helical" evidence="36">
    <location>
        <begin position="529"/>
        <end position="553"/>
    </location>
</feature>
<dbReference type="InterPro" id="IPR013783">
    <property type="entry name" value="Ig-like_fold"/>
</dbReference>
<keyword evidence="22 27" id="KW-0458">Lysosome</keyword>
<dbReference type="InterPro" id="IPR011009">
    <property type="entry name" value="Kinase-like_dom_sf"/>
</dbReference>
<evidence type="ECO:0000256" key="5">
    <source>
        <dbReference type="ARBA" id="ARBA00022475"/>
    </source>
</evidence>
<evidence type="ECO:0000256" key="7">
    <source>
        <dbReference type="ARBA" id="ARBA00022553"/>
    </source>
</evidence>
<dbReference type="GO" id="GO:0005019">
    <property type="term" value="F:platelet-derived growth factor beta-receptor activity"/>
    <property type="evidence" value="ECO:0007669"/>
    <property type="project" value="Ensembl"/>
</dbReference>
<dbReference type="FunFam" id="3.30.200.20:FF:000025">
    <property type="entry name" value="Platelet-derived growth factor receptor alpha"/>
    <property type="match status" value="1"/>
</dbReference>
<feature type="compositionally biased region" description="Acidic residues" evidence="35">
    <location>
        <begin position="1083"/>
        <end position="1092"/>
    </location>
</feature>
<dbReference type="FunFam" id="2.60.40.10:FF:000223">
    <property type="entry name" value="Platelet-derived growth factor receptor beta"/>
    <property type="match status" value="1"/>
</dbReference>
<dbReference type="KEGG" id="csyr:103263367"/>
<dbReference type="InterPro" id="IPR001245">
    <property type="entry name" value="Ser-Thr/Tyr_kinase_cat_dom"/>
</dbReference>
<keyword evidence="10 37" id="KW-0732">Signal</keyword>
<keyword evidence="13 27" id="KW-0418">Kinase</keyword>
<dbReference type="Gene3D" id="1.10.510.10">
    <property type="entry name" value="Transferase(Phosphotransferase) domain 1"/>
    <property type="match status" value="1"/>
</dbReference>
<evidence type="ECO:0000256" key="9">
    <source>
        <dbReference type="ARBA" id="ARBA00022692"/>
    </source>
</evidence>
<dbReference type="PIRSF" id="PIRSF000615">
    <property type="entry name" value="TyrPK_CSF1-R"/>
    <property type="match status" value="1"/>
</dbReference>
<keyword evidence="5 27" id="KW-1003">Cell membrane</keyword>
<evidence type="ECO:0000256" key="16">
    <source>
        <dbReference type="ARBA" id="ARBA00022989"/>
    </source>
</evidence>
<evidence type="ECO:0000259" key="38">
    <source>
        <dbReference type="PROSITE" id="PS50011"/>
    </source>
</evidence>
<evidence type="ECO:0000256" key="33">
    <source>
        <dbReference type="PROSITE-ProRule" id="PRU10141"/>
    </source>
</evidence>
<feature type="region of interest" description="Disordered" evidence="35">
    <location>
        <begin position="1016"/>
        <end position="1105"/>
    </location>
</feature>
<dbReference type="Pfam" id="PF00047">
    <property type="entry name" value="ig"/>
    <property type="match status" value="1"/>
</dbReference>
<dbReference type="GO" id="GO:0043235">
    <property type="term" value="C:receptor complex"/>
    <property type="evidence" value="ECO:0007669"/>
    <property type="project" value="TreeGrafter"/>
</dbReference>
<dbReference type="PROSITE" id="PS50011">
    <property type="entry name" value="PROTEIN_KINASE_DOM"/>
    <property type="match status" value="1"/>
</dbReference>
<dbReference type="InterPro" id="IPR003598">
    <property type="entry name" value="Ig_sub2"/>
</dbReference>
<dbReference type="GO" id="GO:0005886">
    <property type="term" value="C:plasma membrane"/>
    <property type="evidence" value="ECO:0007669"/>
    <property type="project" value="UniProtKB-SubCell"/>
</dbReference>
<feature type="binding site" evidence="29">
    <location>
        <begin position="679"/>
        <end position="685"/>
    </location>
    <ligand>
        <name>ATP</name>
        <dbReference type="ChEBI" id="CHEBI:30616"/>
    </ligand>
</feature>
<dbReference type="FunFam" id="1.10.510.10:FF:000140">
    <property type="entry name" value="Platelet-derived growth factor receptor beta"/>
    <property type="match status" value="1"/>
</dbReference>
<feature type="binding site" evidence="29 33">
    <location>
        <position position="631"/>
    </location>
    <ligand>
        <name>ATP</name>
        <dbReference type="ChEBI" id="CHEBI:30616"/>
    </ligand>
</feature>
<dbReference type="FunFam" id="2.60.40.10:FF:000715">
    <property type="entry name" value="Platelet-derived growth factor receptor beta"/>
    <property type="match status" value="1"/>
</dbReference>
<dbReference type="InterPro" id="IPR036179">
    <property type="entry name" value="Ig-like_dom_sf"/>
</dbReference>
<evidence type="ECO:0000256" key="3">
    <source>
        <dbReference type="ARBA" id="ARBA00020507"/>
    </source>
</evidence>
<dbReference type="GeneID" id="103263367"/>
<evidence type="ECO:0000256" key="21">
    <source>
        <dbReference type="ARBA" id="ARBA00023180"/>
    </source>
</evidence>
<protein>
    <recommendedName>
        <fullName evidence="3 27">Platelet-derived growth factor receptor beta</fullName>
        <shortName evidence="27">PDGF-R-beta</shortName>
        <shortName evidence="27">PDGFR-beta</shortName>
        <ecNumber evidence="2 27">2.7.10.1</ecNumber>
    </recommendedName>
    <alternativeName>
        <fullName evidence="27">Beta platelet-derived growth factor receptor</fullName>
    </alternativeName>
    <alternativeName>
        <fullName evidence="27">Beta-type platelet-derived growth factor receptor</fullName>
    </alternativeName>
</protein>
<dbReference type="FunFam" id="2.60.40.10:FF:000814">
    <property type="entry name" value="Platelet-derived growth factor receptor beta"/>
    <property type="match status" value="1"/>
</dbReference>
<evidence type="ECO:0000256" key="1">
    <source>
        <dbReference type="ARBA" id="ARBA00004541"/>
    </source>
</evidence>
<dbReference type="EC" id="2.7.10.1" evidence="2 27"/>
<comment type="function">
    <text evidence="27">Tyrosine-protein kinase that acts as cell-surface receptor for homodimeric PDGFB and PDGFD and for heterodimers formed by PDGFA and PDGFB, and plays an essential role in the regulation of embryonic development, cell proliferation, survival, differentiation, chemotaxis and migration. Plays an essential role in blood vessel development by promoting proliferation, migration and recruitment of pericytes and smooth muscle cells to endothelial cells.</text>
</comment>
<dbReference type="GO" id="GO:0050850">
    <property type="term" value="P:positive regulation of calcium-mediated signaling"/>
    <property type="evidence" value="ECO:0007669"/>
    <property type="project" value="Ensembl"/>
</dbReference>
<dbReference type="GO" id="GO:0048661">
    <property type="term" value="P:positive regulation of smooth muscle cell proliferation"/>
    <property type="evidence" value="ECO:0007669"/>
    <property type="project" value="Ensembl"/>
</dbReference>
<dbReference type="InterPro" id="IPR007110">
    <property type="entry name" value="Ig-like_dom"/>
</dbReference>
<dbReference type="GO" id="GO:0005161">
    <property type="term" value="F:platelet-derived growth factor receptor binding"/>
    <property type="evidence" value="ECO:0007669"/>
    <property type="project" value="Ensembl"/>
</dbReference>
<dbReference type="SMART" id="SM00409">
    <property type="entry name" value="IG"/>
    <property type="match status" value="3"/>
</dbReference>
<evidence type="ECO:0000256" key="14">
    <source>
        <dbReference type="ARBA" id="ARBA00022840"/>
    </source>
</evidence>
<keyword evidence="24 27" id="KW-0968">Cytoplasmic vesicle</keyword>
<evidence type="ECO:0000256" key="18">
    <source>
        <dbReference type="ARBA" id="ARBA00023137"/>
    </source>
</evidence>
<evidence type="ECO:0000256" key="17">
    <source>
        <dbReference type="ARBA" id="ARBA00023136"/>
    </source>
</evidence>
<feature type="signal peptide" evidence="37">
    <location>
        <begin position="1"/>
        <end position="30"/>
    </location>
</feature>
<dbReference type="GO" id="GO:0001525">
    <property type="term" value="P:angiogenesis"/>
    <property type="evidence" value="ECO:0007669"/>
    <property type="project" value="TreeGrafter"/>
</dbReference>
<feature type="domain" description="Ig-like" evidence="39">
    <location>
        <begin position="213"/>
        <end position="306"/>
    </location>
</feature>
<dbReference type="OrthoDB" id="9936425at2759"/>
<evidence type="ECO:0000256" key="19">
    <source>
        <dbReference type="ARBA" id="ARBA00023157"/>
    </source>
</evidence>
<gene>
    <name evidence="41" type="primary">PDGFRB</name>
</gene>
<dbReference type="PROSITE" id="PS00109">
    <property type="entry name" value="PROTEIN_KINASE_TYR"/>
    <property type="match status" value="1"/>
</dbReference>
<evidence type="ECO:0000256" key="11">
    <source>
        <dbReference type="ARBA" id="ARBA00022737"/>
    </source>
</evidence>
<keyword evidence="40" id="KW-1185">Reference proteome</keyword>
<feature type="binding site" evidence="30">
    <location>
        <position position="841"/>
    </location>
    <ligand>
        <name>Mg(2+)</name>
        <dbReference type="ChEBI" id="CHEBI:18420"/>
    </ligand>
</feature>
<evidence type="ECO:0000256" key="27">
    <source>
        <dbReference type="PIRNR" id="PIRNR500948"/>
    </source>
</evidence>
<evidence type="ECO:0000256" key="2">
    <source>
        <dbReference type="ARBA" id="ARBA00011902"/>
    </source>
</evidence>
<keyword evidence="6 27" id="KW-0145">Chemotaxis</keyword>
<keyword evidence="20 27" id="KW-0675">Receptor</keyword>
<dbReference type="Gene3D" id="2.60.40.10">
    <property type="entry name" value="Immunoglobulins"/>
    <property type="match status" value="5"/>
</dbReference>
<evidence type="ECO:0000256" key="37">
    <source>
        <dbReference type="SAM" id="SignalP"/>
    </source>
</evidence>
<feature type="compositionally biased region" description="Polar residues" evidence="35">
    <location>
        <begin position="1040"/>
        <end position="1057"/>
    </location>
</feature>
<dbReference type="PROSITE" id="PS00240">
    <property type="entry name" value="RECEPTOR_TYR_KIN_III"/>
    <property type="match status" value="1"/>
</dbReference>
<reference evidence="41" key="1">
    <citation type="submission" date="2025-08" db="UniProtKB">
        <authorList>
            <consortium name="RefSeq"/>
        </authorList>
    </citation>
    <scope>IDENTIFICATION</scope>
</reference>
<dbReference type="Pfam" id="PF07714">
    <property type="entry name" value="PK_Tyr_Ser-Thr"/>
    <property type="match status" value="1"/>
</dbReference>
<keyword evidence="30" id="KW-0479">Metal-binding</keyword>
<keyword evidence="9 34" id="KW-0812">Transmembrane</keyword>
<evidence type="ECO:0000256" key="15">
    <source>
        <dbReference type="ARBA" id="ARBA00022843"/>
    </source>
</evidence>
<organism evidence="40 41">
    <name type="scientific">Carlito syrichta</name>
    <name type="common">Philippine tarsier</name>
    <name type="synonym">Tarsius syrichta</name>
    <dbReference type="NCBI Taxonomy" id="1868482"/>
    <lineage>
        <taxon>Eukaryota</taxon>
        <taxon>Metazoa</taxon>
        <taxon>Chordata</taxon>
        <taxon>Craniata</taxon>
        <taxon>Vertebrata</taxon>
        <taxon>Euteleostomi</taxon>
        <taxon>Mammalia</taxon>
        <taxon>Eutheria</taxon>
        <taxon>Euarchontoglires</taxon>
        <taxon>Primates</taxon>
        <taxon>Haplorrhini</taxon>
        <taxon>Tarsiiformes</taxon>
        <taxon>Tarsiidae</taxon>
        <taxon>Carlito</taxon>
    </lineage>
</organism>
<keyword evidence="19" id="KW-1015">Disulfide bond</keyword>
<keyword evidence="30" id="KW-0460">Magnesium</keyword>
<evidence type="ECO:0000313" key="41">
    <source>
        <dbReference type="RefSeq" id="XP_008059240.1"/>
    </source>
</evidence>
<dbReference type="PRINTS" id="PR01832">
    <property type="entry name" value="VEGFRECEPTOR"/>
</dbReference>
<proteinExistence type="inferred from homology"/>
<dbReference type="SUPFAM" id="SSF56112">
    <property type="entry name" value="Protein kinase-like (PK-like)"/>
    <property type="match status" value="1"/>
</dbReference>
<dbReference type="GO" id="GO:0048407">
    <property type="term" value="F:platelet-derived growth factor binding"/>
    <property type="evidence" value="ECO:0007669"/>
    <property type="project" value="Ensembl"/>
</dbReference>
<evidence type="ECO:0000256" key="28">
    <source>
        <dbReference type="PIRSR" id="PIRSR000615-1"/>
    </source>
</evidence>
<dbReference type="InterPro" id="IPR017441">
    <property type="entry name" value="Protein_kinase_ATP_BS"/>
</dbReference>
<accession>A0A1U7TN43</accession>
<evidence type="ECO:0000256" key="23">
    <source>
        <dbReference type="ARBA" id="ARBA00023319"/>
    </source>
</evidence>
<evidence type="ECO:0000256" key="10">
    <source>
        <dbReference type="ARBA" id="ARBA00022729"/>
    </source>
</evidence>
<keyword evidence="12 27" id="KW-0547">Nucleotide-binding</keyword>
<dbReference type="PROSITE" id="PS50835">
    <property type="entry name" value="IG_LIKE"/>
    <property type="match status" value="1"/>
</dbReference>
<dbReference type="InterPro" id="IPR050122">
    <property type="entry name" value="RTK"/>
</dbReference>
<evidence type="ECO:0000256" key="31">
    <source>
        <dbReference type="PIRSR" id="PIRSR000615-4"/>
    </source>
</evidence>
<dbReference type="PANTHER" id="PTHR24416:SF53">
    <property type="entry name" value="PLATELET-DERIVED GROWTH FACTOR RECEPTOR BETA"/>
    <property type="match status" value="1"/>
</dbReference>
<dbReference type="Pfam" id="PF13927">
    <property type="entry name" value="Ig_3"/>
    <property type="match status" value="1"/>
</dbReference>
<dbReference type="GO" id="GO:0038085">
    <property type="term" value="F:vascular endothelial growth factor binding"/>
    <property type="evidence" value="ECO:0007669"/>
    <property type="project" value="Ensembl"/>
</dbReference>
<evidence type="ECO:0000256" key="22">
    <source>
        <dbReference type="ARBA" id="ARBA00023228"/>
    </source>
</evidence>
<keyword evidence="14 27" id="KW-0067">ATP-binding</keyword>
<keyword evidence="7" id="KW-0597">Phosphoprotein</keyword>
<feature type="chain" id="PRO_5010542132" description="Platelet-derived growth factor receptor beta" evidence="37">
    <location>
        <begin position="31"/>
        <end position="1105"/>
    </location>
</feature>
<evidence type="ECO:0000259" key="39">
    <source>
        <dbReference type="PROSITE" id="PS50835"/>
    </source>
</evidence>
<evidence type="ECO:0000256" key="4">
    <source>
        <dbReference type="ARBA" id="ARBA00022473"/>
    </source>
</evidence>
<evidence type="ECO:0000256" key="12">
    <source>
        <dbReference type="ARBA" id="ARBA00022741"/>
    </source>
</evidence>
<dbReference type="FunFam" id="2.60.40.10:FF:000982">
    <property type="entry name" value="Platelet-derived growth factor receptor beta"/>
    <property type="match status" value="1"/>
</dbReference>
<dbReference type="GO" id="GO:0070374">
    <property type="term" value="P:positive regulation of ERK1 and ERK2 cascade"/>
    <property type="evidence" value="ECO:0007669"/>
    <property type="project" value="Ensembl"/>
</dbReference>
<evidence type="ECO:0000256" key="26">
    <source>
        <dbReference type="ARBA" id="ARBA00066051"/>
    </source>
</evidence>
<evidence type="ECO:0000256" key="34">
    <source>
        <dbReference type="RuleBase" id="RU000311"/>
    </source>
</evidence>
<dbReference type="PANTHER" id="PTHR24416">
    <property type="entry name" value="TYROSINE-PROTEIN KINASE RECEPTOR"/>
    <property type="match status" value="1"/>
</dbReference>
<keyword evidence="18 27" id="KW-0829">Tyrosine-protein kinase</keyword>
<feature type="binding site" evidence="30">
    <location>
        <position position="576"/>
    </location>
    <ligand>
        <name>Mg(2+)</name>
        <dbReference type="ChEBI" id="CHEBI:18420"/>
    </ligand>
</feature>
<comment type="similarity">
    <text evidence="27 34">Belongs to the protein kinase superfamily. Tyr protein kinase family. CSF-1/PDGF receptor subfamily.</text>
</comment>
<dbReference type="GO" id="GO:0043202">
    <property type="term" value="C:lysosomal lumen"/>
    <property type="evidence" value="ECO:0007669"/>
    <property type="project" value="UniProtKB-SubCell"/>
</dbReference>
<keyword evidence="11" id="KW-0677">Repeat</keyword>
<dbReference type="CTD" id="5159"/>
<evidence type="ECO:0000256" key="6">
    <source>
        <dbReference type="ARBA" id="ARBA00022500"/>
    </source>
</evidence>
<evidence type="ECO:0000256" key="35">
    <source>
        <dbReference type="SAM" id="MobiDB-lite"/>
    </source>
</evidence>
<dbReference type="InterPro" id="IPR000719">
    <property type="entry name" value="Prot_kinase_dom"/>
</dbReference>
<evidence type="ECO:0000256" key="24">
    <source>
        <dbReference type="ARBA" id="ARBA00023329"/>
    </source>
</evidence>
<dbReference type="GO" id="GO:0005096">
    <property type="term" value="F:GTPase activator activity"/>
    <property type="evidence" value="ECO:0007669"/>
    <property type="project" value="Ensembl"/>
</dbReference>
<sequence length="1105" mass="123607">MRLLGAMPALVLKGQLLLPLLSLLGPQVSGDLIIAPPGPELVLNISSTFILTCLGSAPVAWERLSREPPQDMAKAQDGTFSSMLTLTNVTGLDTGEYFCAHSGARGLEPRERKRLYIFVPDPTMGFLPNEAEELFIFITDINEVTIPCRVTDPQLVVTLHEKKGDIAMPFPYDHQRGFSGTFEDRSYICKTTIGDREVHSDAYYVYRLQVSSINVSVSAVQTVVRQGENITLMCIVMGNEVVNFQWKYPRGESGRLVEPVTDFLLDSPYQIRSILHIPYAELGDSGTYICNVTENVNGHQDEKAVNVTVLESGYVQLLGELDSLQFAELHRSRTLQVVFEAYPPPTVLWFKDNHTLGDSSSGEFALSTRNVSETRYVSELTLVRVKVAEAGYYTMWAFHEDAEAQLSFQLQVNVPVRVLELSESHPDSGEQTVRCRGRGMPQPHVLWSACRDLRRCPLELPPTPLGNNSQEELETNMTYWEEEQEFEVVSTLHLRHVDRPMSVRCTVHNAAGQDTQEVIVVPHSLPFKVVVISAVLALVVLTIVSLIILIMLWQKKPRYEIRWKVIESVSSDGHEYIYVDPMQLPYDSTWELPRDQLVLGRTLGSGAFGQVVEATAHGLSHSQATMKVAVKMLKSTARSSEKQALMSELKIMSHLGPHLNVVNLLGACTKGGPVYIITEYCRYGDLVDYLHRNKHTFLQRHPDARRPPHAELYSNALPTGLPLPSPVSPTGESDGGYMDMSRDESMDYVPMLDMKGDVKYADIESSNYMAPYDNYVPSAPERTYRATLINESPVLSYMDLVGFSYQVANGMEFLASKNCVHRDLAARNVLICEGKLAKICDFGLARDIMRDSNYISKGSTFLPLKWMAPESIFNSLYTTLSDVWSFGILLWEIFTLGGTPYPELPMNEQFYNAIKRGYRMAQPAHASDEIYEIMQKCWEEKFEIRPPFSQLVLLLERLLGEGYKKKYQQVDEEFLRSDHPAILRSQARLPGIHGLRSPLDVSSVLYTAVQPHEGDNDYIIPLPDPKPEGADEGPLEGSPSLASSTLNEANTSSTISCDSPLEPQEEPEPEPEPKPQPQAALEPEQEQPEDGDCPGARAAAEDSFL</sequence>
<dbReference type="SMART" id="SM00219">
    <property type="entry name" value="TyrKc"/>
    <property type="match status" value="1"/>
</dbReference>
<dbReference type="GO" id="GO:0051897">
    <property type="term" value="P:positive regulation of phosphatidylinositol 3-kinase/protein kinase B signal transduction"/>
    <property type="evidence" value="ECO:0007669"/>
    <property type="project" value="Ensembl"/>
</dbReference>
<dbReference type="SUPFAM" id="SSF48726">
    <property type="entry name" value="Immunoglobulin"/>
    <property type="match status" value="3"/>
</dbReference>
<dbReference type="InterPro" id="IPR008266">
    <property type="entry name" value="Tyr_kinase_AS"/>
</dbReference>
<feature type="binding site" evidence="29">
    <location>
        <begin position="604"/>
        <end position="611"/>
    </location>
    <ligand>
        <name>ATP</name>
        <dbReference type="ChEBI" id="CHEBI:30616"/>
    </ligand>
</feature>
<dbReference type="PROSITE" id="PS00107">
    <property type="entry name" value="PROTEIN_KINASE_ATP"/>
    <property type="match status" value="1"/>
</dbReference>
<dbReference type="GO" id="GO:0005524">
    <property type="term" value="F:ATP binding"/>
    <property type="evidence" value="ECO:0007669"/>
    <property type="project" value="UniProtKB-UniRule"/>
</dbReference>
<dbReference type="GO" id="GO:0160185">
    <property type="term" value="F:phospholipase C activator activity"/>
    <property type="evidence" value="ECO:0007669"/>
    <property type="project" value="Ensembl"/>
</dbReference>
<dbReference type="InterPro" id="IPR003599">
    <property type="entry name" value="Ig_sub"/>
</dbReference>
<keyword evidence="21" id="KW-0325">Glycoprotein</keyword>
<evidence type="ECO:0000256" key="13">
    <source>
        <dbReference type="ARBA" id="ARBA00022777"/>
    </source>
</evidence>
<comment type="subunit">
    <text evidence="26">Interacts with homodimeric PDGFB and PDGFD, and with heterodimers formed by PDGFA and PDGFB. May also interact with homodimeric PDGFC. Monomer in the absence of bound ligand. Interaction with homodimeric PDGFB, heterodimers formed by PDGFA and PDGFB or homodimeric PDGFD, leads to receptor dimerization, where both PDGFRA homodimers and heterodimers with PDGFRB are observed. Interacts with SH2B2/APS. Interacts directly (tyrosine phosphorylated) with SHB. Interacts (tyrosine phosphorylated) with PIK3R1 and RASA1. Interacts (tyrosine phosphorylated) with CBL. Interacts (tyrosine phosphorylated) with SRC and SRC family kinases. Interacts (tyrosine phosphorylated) with PIK3C2B, maybe indirectly. Interacts (tyrosine phosphorylated) with SHC1, GRB7, GRB10 and NCK1. Interaction with GRB2 is mediated by SHC1. Interacts (via C-terminus) with NHERF1.</text>
</comment>